<gene>
    <name evidence="2" type="ORF">E2C01_057688</name>
</gene>
<dbReference type="AlphaFoldDB" id="A0A5B7H114"/>
<dbReference type="Proteomes" id="UP000324222">
    <property type="component" value="Unassembled WGS sequence"/>
</dbReference>
<reference evidence="2 3" key="1">
    <citation type="submission" date="2019-05" db="EMBL/GenBank/DDBJ databases">
        <title>Another draft genome of Portunus trituberculatus and its Hox gene families provides insights of decapod evolution.</title>
        <authorList>
            <person name="Jeong J.-H."/>
            <person name="Song I."/>
            <person name="Kim S."/>
            <person name="Choi T."/>
            <person name="Kim D."/>
            <person name="Ryu S."/>
            <person name="Kim W."/>
        </authorList>
    </citation>
    <scope>NUCLEOTIDE SEQUENCE [LARGE SCALE GENOMIC DNA]</scope>
    <source>
        <tissue evidence="2">Muscle</tissue>
    </source>
</reference>
<keyword evidence="3" id="KW-1185">Reference proteome</keyword>
<feature type="compositionally biased region" description="Low complexity" evidence="1">
    <location>
        <begin position="54"/>
        <end position="72"/>
    </location>
</feature>
<evidence type="ECO:0000313" key="3">
    <source>
        <dbReference type="Proteomes" id="UP000324222"/>
    </source>
</evidence>
<sequence>MNALATSNCLPTGGSHRIPLRKCTLNNFMVDLVQQKKGKIAHRKSDDELYETKSSCSSDSLSTDAGSENENVIGEEEEEEDSVDDVVASSVCGWKTVTSTQRSFPFTGKEELCVRPSASVDGKI</sequence>
<organism evidence="2 3">
    <name type="scientific">Portunus trituberculatus</name>
    <name type="common">Swimming crab</name>
    <name type="synonym">Neptunus trituberculatus</name>
    <dbReference type="NCBI Taxonomy" id="210409"/>
    <lineage>
        <taxon>Eukaryota</taxon>
        <taxon>Metazoa</taxon>
        <taxon>Ecdysozoa</taxon>
        <taxon>Arthropoda</taxon>
        <taxon>Crustacea</taxon>
        <taxon>Multicrustacea</taxon>
        <taxon>Malacostraca</taxon>
        <taxon>Eumalacostraca</taxon>
        <taxon>Eucarida</taxon>
        <taxon>Decapoda</taxon>
        <taxon>Pleocyemata</taxon>
        <taxon>Brachyura</taxon>
        <taxon>Eubrachyura</taxon>
        <taxon>Portunoidea</taxon>
        <taxon>Portunidae</taxon>
        <taxon>Portuninae</taxon>
        <taxon>Portunus</taxon>
    </lineage>
</organism>
<evidence type="ECO:0000256" key="1">
    <source>
        <dbReference type="SAM" id="MobiDB-lite"/>
    </source>
</evidence>
<protein>
    <submittedName>
        <fullName evidence="2">Uncharacterized protein</fullName>
    </submittedName>
</protein>
<proteinExistence type="predicted"/>
<feature type="region of interest" description="Disordered" evidence="1">
    <location>
        <begin position="41"/>
        <end position="85"/>
    </location>
</feature>
<evidence type="ECO:0000313" key="2">
    <source>
        <dbReference type="EMBL" id="MPC63589.1"/>
    </source>
</evidence>
<name>A0A5B7H114_PORTR</name>
<comment type="caution">
    <text evidence="2">The sequence shown here is derived from an EMBL/GenBank/DDBJ whole genome shotgun (WGS) entry which is preliminary data.</text>
</comment>
<dbReference type="EMBL" id="VSRR010021014">
    <property type="protein sequence ID" value="MPC63589.1"/>
    <property type="molecule type" value="Genomic_DNA"/>
</dbReference>
<feature type="compositionally biased region" description="Acidic residues" evidence="1">
    <location>
        <begin position="73"/>
        <end position="84"/>
    </location>
</feature>
<accession>A0A5B7H114</accession>